<evidence type="ECO:0000256" key="1">
    <source>
        <dbReference type="SAM" id="SignalP"/>
    </source>
</evidence>
<reference evidence="2" key="1">
    <citation type="submission" date="2023-11" db="EMBL/GenBank/DDBJ databases">
        <authorList>
            <person name="Alioto T."/>
            <person name="Alioto T."/>
            <person name="Gomez Garrido J."/>
        </authorList>
    </citation>
    <scope>NUCLEOTIDE SEQUENCE</scope>
</reference>
<evidence type="ECO:0000313" key="3">
    <source>
        <dbReference type="Proteomes" id="UP001296104"/>
    </source>
</evidence>
<dbReference type="Proteomes" id="UP001296104">
    <property type="component" value="Unassembled WGS sequence"/>
</dbReference>
<name>A0AAI8Z9A7_9PEZI</name>
<comment type="caution">
    <text evidence="2">The sequence shown here is derived from an EMBL/GenBank/DDBJ whole genome shotgun (WGS) entry which is preliminary data.</text>
</comment>
<feature type="chain" id="PRO_5042511303" evidence="1">
    <location>
        <begin position="21"/>
        <end position="158"/>
    </location>
</feature>
<proteinExistence type="predicted"/>
<dbReference type="EMBL" id="CAVMBE010000140">
    <property type="protein sequence ID" value="CAK4034835.1"/>
    <property type="molecule type" value="Genomic_DNA"/>
</dbReference>
<sequence length="158" mass="16579">MFSPRLLLTLAATALLAVHAQNIDDNDIPNQCRDTCRPVKRLSDGCRKNNNGNDDFSNPGFAQCVCNSPTSKDDIVTCNNCVIQNLNYFTNANGNRQNYVGQWYTNCGYANGGGYGGNGFGGTVGNGVGYYTGTAASAVAPAAYFGAGTVCLIAAIVL</sequence>
<gene>
    <name evidence="2" type="ORF">LECACI_7A009993</name>
</gene>
<organism evidence="2 3">
    <name type="scientific">Lecanosticta acicola</name>
    <dbReference type="NCBI Taxonomy" id="111012"/>
    <lineage>
        <taxon>Eukaryota</taxon>
        <taxon>Fungi</taxon>
        <taxon>Dikarya</taxon>
        <taxon>Ascomycota</taxon>
        <taxon>Pezizomycotina</taxon>
        <taxon>Dothideomycetes</taxon>
        <taxon>Dothideomycetidae</taxon>
        <taxon>Mycosphaerellales</taxon>
        <taxon>Mycosphaerellaceae</taxon>
        <taxon>Lecanosticta</taxon>
    </lineage>
</organism>
<accession>A0AAI8Z9A7</accession>
<protein>
    <submittedName>
        <fullName evidence="2">Uncharacterized protein</fullName>
    </submittedName>
</protein>
<keyword evidence="3" id="KW-1185">Reference proteome</keyword>
<keyword evidence="1" id="KW-0732">Signal</keyword>
<evidence type="ECO:0000313" key="2">
    <source>
        <dbReference type="EMBL" id="CAK4034835.1"/>
    </source>
</evidence>
<dbReference type="AlphaFoldDB" id="A0AAI8Z9A7"/>
<feature type="signal peptide" evidence="1">
    <location>
        <begin position="1"/>
        <end position="20"/>
    </location>
</feature>